<dbReference type="EMBL" id="JASSZA010000009">
    <property type="protein sequence ID" value="KAK2102664.1"/>
    <property type="molecule type" value="Genomic_DNA"/>
</dbReference>
<evidence type="ECO:0000313" key="3">
    <source>
        <dbReference type="Proteomes" id="UP001266305"/>
    </source>
</evidence>
<reference evidence="2 3" key="1">
    <citation type="submission" date="2023-05" db="EMBL/GenBank/DDBJ databases">
        <title>B98-5 Cell Line De Novo Hybrid Assembly: An Optical Mapping Approach.</title>
        <authorList>
            <person name="Kananen K."/>
            <person name="Auerbach J.A."/>
            <person name="Kautto E."/>
            <person name="Blachly J.S."/>
        </authorList>
    </citation>
    <scope>NUCLEOTIDE SEQUENCE [LARGE SCALE GENOMIC DNA]</scope>
    <source>
        <strain evidence="2">B95-8</strain>
        <tissue evidence="2">Cell line</tissue>
    </source>
</reference>
<name>A0ABQ9UZX7_SAGOE</name>
<organism evidence="2 3">
    <name type="scientific">Saguinus oedipus</name>
    <name type="common">Cotton-top tamarin</name>
    <name type="synonym">Oedipomidas oedipus</name>
    <dbReference type="NCBI Taxonomy" id="9490"/>
    <lineage>
        <taxon>Eukaryota</taxon>
        <taxon>Metazoa</taxon>
        <taxon>Chordata</taxon>
        <taxon>Craniata</taxon>
        <taxon>Vertebrata</taxon>
        <taxon>Euteleostomi</taxon>
        <taxon>Mammalia</taxon>
        <taxon>Eutheria</taxon>
        <taxon>Euarchontoglires</taxon>
        <taxon>Primates</taxon>
        <taxon>Haplorrhini</taxon>
        <taxon>Platyrrhini</taxon>
        <taxon>Cebidae</taxon>
        <taxon>Callitrichinae</taxon>
        <taxon>Saguinus</taxon>
    </lineage>
</organism>
<accession>A0ABQ9UZX7</accession>
<protein>
    <submittedName>
        <fullName evidence="2">Uncharacterized protein</fullName>
    </submittedName>
</protein>
<gene>
    <name evidence="2" type="ORF">P7K49_020331</name>
</gene>
<dbReference type="Proteomes" id="UP001266305">
    <property type="component" value="Unassembled WGS sequence"/>
</dbReference>
<keyword evidence="3" id="KW-1185">Reference proteome</keyword>
<feature type="region of interest" description="Disordered" evidence="1">
    <location>
        <begin position="68"/>
        <end position="127"/>
    </location>
</feature>
<sequence>MVLVIASNFEELNISETWKCSQLSEPELMEVTGLIRCPGEHAAVTTFALGTKPWDDPSFPCLRPEATGHKVDQQAGQGILGPGVKPQPAADQLAEPLSGGPAAQPGHWPSLPSPAAPREQELAGQHSLHLPSSLAPQPHSLWKACGLTLDCWAHDCGQRASSIPPGATPSHLPPCLEFSRLSSPLHCLQLPLLTPCPQYLLSFLLSRALLAVGTMPPNQILSPKTLLHLP</sequence>
<proteinExistence type="predicted"/>
<comment type="caution">
    <text evidence="2">The sequence shown here is derived from an EMBL/GenBank/DDBJ whole genome shotgun (WGS) entry which is preliminary data.</text>
</comment>
<evidence type="ECO:0000313" key="2">
    <source>
        <dbReference type="EMBL" id="KAK2102664.1"/>
    </source>
</evidence>
<evidence type="ECO:0000256" key="1">
    <source>
        <dbReference type="SAM" id="MobiDB-lite"/>
    </source>
</evidence>